<name>A0AAI9X6H1_PENTH</name>
<sequence length="77" mass="8563">MVRQSDRFVLNEASISQFFTRFSTRKGRLPGSWVIVLARGCTLFIKGSCLGVIRSIAMAPGCTDVFKDSIWIKHVVG</sequence>
<reference evidence="1" key="2">
    <citation type="journal article" date="2016" name="Fungal Biol.">
        <title>Ochratoxin A production by Penicillium thymicola.</title>
        <authorList>
            <person name="Nguyen H.D.T."/>
            <person name="McMullin D.R."/>
            <person name="Ponomareva E."/>
            <person name="Riley R."/>
            <person name="Pomraning K.R."/>
            <person name="Baker S.E."/>
            <person name="Seifert K.A."/>
        </authorList>
    </citation>
    <scope>NUCLEOTIDE SEQUENCE</scope>
    <source>
        <strain evidence="1">DAOM 180753</strain>
    </source>
</reference>
<dbReference type="EMBL" id="LACB01000274">
    <property type="protein sequence ID" value="KAJ9485294.1"/>
    <property type="molecule type" value="Genomic_DNA"/>
</dbReference>
<protein>
    <submittedName>
        <fullName evidence="1">Uncharacterized protein</fullName>
    </submittedName>
</protein>
<evidence type="ECO:0000313" key="2">
    <source>
        <dbReference type="Proteomes" id="UP001227192"/>
    </source>
</evidence>
<proteinExistence type="predicted"/>
<organism evidence="1 2">
    <name type="scientific">Penicillium thymicola</name>
    <dbReference type="NCBI Taxonomy" id="293382"/>
    <lineage>
        <taxon>Eukaryota</taxon>
        <taxon>Fungi</taxon>
        <taxon>Dikarya</taxon>
        <taxon>Ascomycota</taxon>
        <taxon>Pezizomycotina</taxon>
        <taxon>Eurotiomycetes</taxon>
        <taxon>Eurotiomycetidae</taxon>
        <taxon>Eurotiales</taxon>
        <taxon>Aspergillaceae</taxon>
        <taxon>Penicillium</taxon>
    </lineage>
</organism>
<evidence type="ECO:0000313" key="1">
    <source>
        <dbReference type="EMBL" id="KAJ9485294.1"/>
    </source>
</evidence>
<dbReference type="AlphaFoldDB" id="A0AAI9X6H1"/>
<accession>A0AAI9X6H1</accession>
<reference evidence="1" key="1">
    <citation type="submission" date="2015-06" db="EMBL/GenBank/DDBJ databases">
        <authorList>
            <person name="Nguyen H."/>
        </authorList>
    </citation>
    <scope>NUCLEOTIDE SEQUENCE</scope>
    <source>
        <strain evidence="1">DAOM 180753</strain>
    </source>
</reference>
<dbReference type="Proteomes" id="UP001227192">
    <property type="component" value="Unassembled WGS sequence"/>
</dbReference>
<comment type="caution">
    <text evidence="1">The sequence shown here is derived from an EMBL/GenBank/DDBJ whole genome shotgun (WGS) entry which is preliminary data.</text>
</comment>
<gene>
    <name evidence="1" type="ORF">VN97_g8053</name>
</gene>
<keyword evidence="2" id="KW-1185">Reference proteome</keyword>